<accession>A0A1H1T6C8</accession>
<dbReference type="STRING" id="630515.SAMN04489812_2252"/>
<feature type="compositionally biased region" description="Pro residues" evidence="8">
    <location>
        <begin position="222"/>
        <end position="233"/>
    </location>
</feature>
<feature type="compositionally biased region" description="Low complexity" evidence="8">
    <location>
        <begin position="269"/>
        <end position="286"/>
    </location>
</feature>
<evidence type="ECO:0000256" key="5">
    <source>
        <dbReference type="ARBA" id="ARBA00022777"/>
    </source>
</evidence>
<evidence type="ECO:0000313" key="12">
    <source>
        <dbReference type="Proteomes" id="UP000199103"/>
    </source>
</evidence>
<evidence type="ECO:0000256" key="2">
    <source>
        <dbReference type="ARBA" id="ARBA00022527"/>
    </source>
</evidence>
<dbReference type="GO" id="GO:0004674">
    <property type="term" value="F:protein serine/threonine kinase activity"/>
    <property type="evidence" value="ECO:0007669"/>
    <property type="project" value="UniProtKB-KW"/>
</dbReference>
<dbReference type="GO" id="GO:0005524">
    <property type="term" value="F:ATP binding"/>
    <property type="evidence" value="ECO:0007669"/>
    <property type="project" value="UniProtKB-UniRule"/>
</dbReference>
<dbReference type="Pfam" id="PF00069">
    <property type="entry name" value="Pkinase"/>
    <property type="match status" value="1"/>
</dbReference>
<dbReference type="InterPro" id="IPR011009">
    <property type="entry name" value="Kinase-like_dom_sf"/>
</dbReference>
<feature type="compositionally biased region" description="Polar residues" evidence="8">
    <location>
        <begin position="330"/>
        <end position="351"/>
    </location>
</feature>
<sequence length="389" mass="41341">MSLPEQLGRLRRINRIGAGGFATVWLYHDDELRSPVAVKALAENWAQRDDVRDRFLEEARILRAADSDHVVRVYDIGEADGTPYFVMSYADRGSLADHLAPGLPLPPPMVVDLVSQAAQGLDVLHRHGVVHRDIKPQNLLLRAAPDGRARVMVADLGVAKAMLHASGLTQIVGTPAYMAPEQATGGDIDQRADVHALGAVAYQMFTGRRVREGMESVAQGQPPIPPSQHTPLPPGVDAVLLRALDPDPAGRWAQVVDFTDALQVSVLGPGQPVPVPGRSASSGPEPGSAPPQFPTGFGPDRSQLGQSRTTPAGHTPTSQTPPGHTPQPGSPQFVTPSQAGRTPQPDNTGDPSSDGGRPNLRPGRVLLIALLAIVVAFLLSFVLVSLFTR</sequence>
<proteinExistence type="predicted"/>
<dbReference type="EC" id="2.7.11.1" evidence="1"/>
<dbReference type="PANTHER" id="PTHR43289:SF6">
    <property type="entry name" value="SERINE_THREONINE-PROTEIN KINASE NEKL-3"/>
    <property type="match status" value="1"/>
</dbReference>
<evidence type="ECO:0000256" key="9">
    <source>
        <dbReference type="SAM" id="Phobius"/>
    </source>
</evidence>
<keyword evidence="6 7" id="KW-0067">ATP-binding</keyword>
<feature type="binding site" evidence="7">
    <location>
        <position position="39"/>
    </location>
    <ligand>
        <name>ATP</name>
        <dbReference type="ChEBI" id="CHEBI:30616"/>
    </ligand>
</feature>
<feature type="region of interest" description="Disordered" evidence="8">
    <location>
        <begin position="269"/>
        <end position="358"/>
    </location>
</feature>
<dbReference type="CDD" id="cd14014">
    <property type="entry name" value="STKc_PknB_like"/>
    <property type="match status" value="1"/>
</dbReference>
<feature type="region of interest" description="Disordered" evidence="8">
    <location>
        <begin position="213"/>
        <end position="233"/>
    </location>
</feature>
<dbReference type="Gene3D" id="3.30.200.20">
    <property type="entry name" value="Phosphorylase Kinase, domain 1"/>
    <property type="match status" value="1"/>
</dbReference>
<dbReference type="SMART" id="SM00220">
    <property type="entry name" value="S_TKc"/>
    <property type="match status" value="1"/>
</dbReference>
<keyword evidence="5 11" id="KW-0418">Kinase</keyword>
<gene>
    <name evidence="11" type="ORF">SAMN04489812_2252</name>
</gene>
<dbReference type="PROSITE" id="PS00108">
    <property type="entry name" value="PROTEIN_KINASE_ST"/>
    <property type="match status" value="1"/>
</dbReference>
<dbReference type="PROSITE" id="PS50011">
    <property type="entry name" value="PROTEIN_KINASE_DOM"/>
    <property type="match status" value="1"/>
</dbReference>
<feature type="compositionally biased region" description="Polar residues" evidence="8">
    <location>
        <begin position="303"/>
        <end position="322"/>
    </location>
</feature>
<keyword evidence="2 11" id="KW-0723">Serine/threonine-protein kinase</keyword>
<dbReference type="InterPro" id="IPR000719">
    <property type="entry name" value="Prot_kinase_dom"/>
</dbReference>
<dbReference type="Gene3D" id="1.10.510.10">
    <property type="entry name" value="Transferase(Phosphotransferase) domain 1"/>
    <property type="match status" value="1"/>
</dbReference>
<feature type="transmembrane region" description="Helical" evidence="9">
    <location>
        <begin position="365"/>
        <end position="387"/>
    </location>
</feature>
<evidence type="ECO:0000256" key="3">
    <source>
        <dbReference type="ARBA" id="ARBA00022679"/>
    </source>
</evidence>
<dbReference type="PROSITE" id="PS00107">
    <property type="entry name" value="PROTEIN_KINASE_ATP"/>
    <property type="match status" value="1"/>
</dbReference>
<dbReference type="InterPro" id="IPR008271">
    <property type="entry name" value="Ser/Thr_kinase_AS"/>
</dbReference>
<dbReference type="OrthoDB" id="5241055at2"/>
<dbReference type="RefSeq" id="WP_091524511.1">
    <property type="nucleotide sequence ID" value="NZ_LT629772.1"/>
</dbReference>
<reference evidence="11 12" key="1">
    <citation type="submission" date="2016-10" db="EMBL/GenBank/DDBJ databases">
        <authorList>
            <person name="de Groot N.N."/>
        </authorList>
    </citation>
    <scope>NUCLEOTIDE SEQUENCE [LARGE SCALE GENOMIC DNA]</scope>
    <source>
        <strain evidence="11 12">DSM 21800</strain>
    </source>
</reference>
<evidence type="ECO:0000256" key="4">
    <source>
        <dbReference type="ARBA" id="ARBA00022741"/>
    </source>
</evidence>
<feature type="domain" description="Protein kinase" evidence="10">
    <location>
        <begin position="10"/>
        <end position="267"/>
    </location>
</feature>
<evidence type="ECO:0000256" key="7">
    <source>
        <dbReference type="PROSITE-ProRule" id="PRU10141"/>
    </source>
</evidence>
<keyword evidence="9" id="KW-0812">Transmembrane</keyword>
<keyword evidence="9" id="KW-1133">Transmembrane helix</keyword>
<dbReference type="AlphaFoldDB" id="A0A1H1T6C8"/>
<dbReference type="Proteomes" id="UP000199103">
    <property type="component" value="Chromosome I"/>
</dbReference>
<keyword evidence="3" id="KW-0808">Transferase</keyword>
<dbReference type="InterPro" id="IPR017441">
    <property type="entry name" value="Protein_kinase_ATP_BS"/>
</dbReference>
<protein>
    <recommendedName>
        <fullName evidence="1">non-specific serine/threonine protein kinase</fullName>
        <ecNumber evidence="1">2.7.11.1</ecNumber>
    </recommendedName>
</protein>
<evidence type="ECO:0000256" key="1">
    <source>
        <dbReference type="ARBA" id="ARBA00012513"/>
    </source>
</evidence>
<evidence type="ECO:0000259" key="10">
    <source>
        <dbReference type="PROSITE" id="PS50011"/>
    </source>
</evidence>
<evidence type="ECO:0000313" key="11">
    <source>
        <dbReference type="EMBL" id="SDS55189.1"/>
    </source>
</evidence>
<dbReference type="SUPFAM" id="SSF56112">
    <property type="entry name" value="Protein kinase-like (PK-like)"/>
    <property type="match status" value="1"/>
</dbReference>
<keyword evidence="12" id="KW-1185">Reference proteome</keyword>
<dbReference type="EMBL" id="LT629772">
    <property type="protein sequence ID" value="SDS55189.1"/>
    <property type="molecule type" value="Genomic_DNA"/>
</dbReference>
<name>A0A1H1T6C8_9ACTN</name>
<evidence type="ECO:0000256" key="8">
    <source>
        <dbReference type="SAM" id="MobiDB-lite"/>
    </source>
</evidence>
<keyword evidence="4 7" id="KW-0547">Nucleotide-binding</keyword>
<evidence type="ECO:0000256" key="6">
    <source>
        <dbReference type="ARBA" id="ARBA00022840"/>
    </source>
</evidence>
<dbReference type="PANTHER" id="PTHR43289">
    <property type="entry name" value="MITOGEN-ACTIVATED PROTEIN KINASE KINASE KINASE 20-RELATED"/>
    <property type="match status" value="1"/>
</dbReference>
<organism evidence="11 12">
    <name type="scientific">Microlunatus soli</name>
    <dbReference type="NCBI Taxonomy" id="630515"/>
    <lineage>
        <taxon>Bacteria</taxon>
        <taxon>Bacillati</taxon>
        <taxon>Actinomycetota</taxon>
        <taxon>Actinomycetes</taxon>
        <taxon>Propionibacteriales</taxon>
        <taxon>Propionibacteriaceae</taxon>
        <taxon>Microlunatus</taxon>
    </lineage>
</organism>
<keyword evidence="9" id="KW-0472">Membrane</keyword>